<proteinExistence type="inferred from homology"/>
<dbReference type="Gene3D" id="3.30.70.640">
    <property type="entry name" value="Molybdopterin cofactor biosynthesis C (MoaC) domain"/>
    <property type="match status" value="1"/>
</dbReference>
<dbReference type="GO" id="GO:0061799">
    <property type="term" value="F:cyclic pyranopterin monophosphate synthase activity"/>
    <property type="evidence" value="ECO:0007669"/>
    <property type="project" value="UniProtKB-EC"/>
</dbReference>
<keyword evidence="10" id="KW-1185">Reference proteome</keyword>
<evidence type="ECO:0000313" key="10">
    <source>
        <dbReference type="Proteomes" id="UP001162881"/>
    </source>
</evidence>
<dbReference type="PANTHER" id="PTHR22960:SF29">
    <property type="entry name" value="CYCLIC PYRANOPTERIN MONOPHOSPHATE SYNTHASE"/>
    <property type="match status" value="1"/>
</dbReference>
<dbReference type="NCBIfam" id="NF006870">
    <property type="entry name" value="PRK09364.1"/>
    <property type="match status" value="1"/>
</dbReference>
<dbReference type="NCBIfam" id="TIGR00581">
    <property type="entry name" value="moaC"/>
    <property type="match status" value="1"/>
</dbReference>
<comment type="catalytic activity">
    <reaction evidence="1 7">
        <text>(8S)-3',8-cyclo-7,8-dihydroguanosine 5'-triphosphate = cyclic pyranopterin phosphate + diphosphate</text>
        <dbReference type="Rhea" id="RHEA:49580"/>
        <dbReference type="ChEBI" id="CHEBI:33019"/>
        <dbReference type="ChEBI" id="CHEBI:59648"/>
        <dbReference type="ChEBI" id="CHEBI:131766"/>
        <dbReference type="EC" id="4.6.1.17"/>
    </reaction>
</comment>
<name>A0ABT0B7S3_9SPHN</name>
<dbReference type="Pfam" id="PF01967">
    <property type="entry name" value="MoaC"/>
    <property type="match status" value="1"/>
</dbReference>
<evidence type="ECO:0000256" key="7">
    <source>
        <dbReference type="HAMAP-Rule" id="MF_01224"/>
    </source>
</evidence>
<dbReference type="Proteomes" id="UP001162881">
    <property type="component" value="Unassembled WGS sequence"/>
</dbReference>
<organism evidence="9 10">
    <name type="scientific">Novosphingobium organovorum</name>
    <dbReference type="NCBI Taxonomy" id="2930092"/>
    <lineage>
        <taxon>Bacteria</taxon>
        <taxon>Pseudomonadati</taxon>
        <taxon>Pseudomonadota</taxon>
        <taxon>Alphaproteobacteria</taxon>
        <taxon>Sphingomonadales</taxon>
        <taxon>Sphingomonadaceae</taxon>
        <taxon>Novosphingobium</taxon>
    </lineage>
</organism>
<evidence type="ECO:0000256" key="3">
    <source>
        <dbReference type="ARBA" id="ARBA00012575"/>
    </source>
</evidence>
<feature type="active site" evidence="7">
    <location>
        <position position="132"/>
    </location>
</feature>
<feature type="domain" description="Molybdopterin cofactor biosynthesis C (MoaC)" evidence="8">
    <location>
        <begin position="16"/>
        <end position="154"/>
    </location>
</feature>
<dbReference type="InterPro" id="IPR036522">
    <property type="entry name" value="MoaC_sf"/>
</dbReference>
<evidence type="ECO:0000313" key="9">
    <source>
        <dbReference type="EMBL" id="MCJ2181120.1"/>
    </source>
</evidence>
<dbReference type="CDD" id="cd01420">
    <property type="entry name" value="MoaC_PE"/>
    <property type="match status" value="1"/>
</dbReference>
<comment type="pathway">
    <text evidence="2 7">Cofactor biosynthesis; molybdopterin biosynthesis.</text>
</comment>
<evidence type="ECO:0000256" key="5">
    <source>
        <dbReference type="ARBA" id="ARBA00023239"/>
    </source>
</evidence>
<dbReference type="InterPro" id="IPR002820">
    <property type="entry name" value="Mopterin_CF_biosynth-C_dom"/>
</dbReference>
<dbReference type="InterPro" id="IPR047594">
    <property type="entry name" value="MoaC_bact/euk"/>
</dbReference>
<dbReference type="InterPro" id="IPR050105">
    <property type="entry name" value="MoCo_biosynth_MoaA/MoaC"/>
</dbReference>
<evidence type="ECO:0000256" key="4">
    <source>
        <dbReference type="ARBA" id="ARBA00023150"/>
    </source>
</evidence>
<dbReference type="PANTHER" id="PTHR22960">
    <property type="entry name" value="MOLYBDOPTERIN COFACTOR SYNTHESIS PROTEIN A"/>
    <property type="match status" value="1"/>
</dbReference>
<dbReference type="EMBL" id="JALHLF010000001">
    <property type="protein sequence ID" value="MCJ2181120.1"/>
    <property type="molecule type" value="Genomic_DNA"/>
</dbReference>
<dbReference type="RefSeq" id="WP_244016127.1">
    <property type="nucleotide sequence ID" value="NZ_JALHLF010000001.1"/>
</dbReference>
<evidence type="ECO:0000259" key="8">
    <source>
        <dbReference type="Pfam" id="PF01967"/>
    </source>
</evidence>
<comment type="function">
    <text evidence="6 7">Catalyzes the conversion of (8S)-3',8-cyclo-7,8-dihydroguanosine 5'-triphosphate to cyclic pyranopterin monophosphate (cPMP).</text>
</comment>
<accession>A0ABT0B7S3</accession>
<feature type="binding site" evidence="7">
    <location>
        <begin position="76"/>
        <end position="78"/>
    </location>
    <ligand>
        <name>substrate</name>
    </ligand>
</feature>
<evidence type="ECO:0000256" key="6">
    <source>
        <dbReference type="ARBA" id="ARBA00055087"/>
    </source>
</evidence>
<feature type="binding site" evidence="7">
    <location>
        <begin position="117"/>
        <end position="118"/>
    </location>
    <ligand>
        <name>substrate</name>
    </ligand>
</feature>
<dbReference type="InterPro" id="IPR023045">
    <property type="entry name" value="MoaC"/>
</dbReference>
<sequence length="165" mass="17118">MSQSLTHIDTDGTARMVDVGAKTASQRVAVATGTITMTDTALAAIKAGDAPKGDVLGTARIAGIMAAKKTAELIPLCHPLPIDAVNVDFTFEAEEEFCGTIRATATAAITGKTGVEMEAITAVSIALVTVYDMAKALDKGMVISEIRLVEKRGGKSGHWIADGWA</sequence>
<protein>
    <recommendedName>
        <fullName evidence="3 7">Cyclic pyranopterin monophosphate synthase</fullName>
        <ecNumber evidence="3 7">4.6.1.17</ecNumber>
    </recommendedName>
    <alternativeName>
        <fullName evidence="7">Molybdenum cofactor biosynthesis protein C</fullName>
    </alternativeName>
</protein>
<evidence type="ECO:0000256" key="2">
    <source>
        <dbReference type="ARBA" id="ARBA00005046"/>
    </source>
</evidence>
<keyword evidence="4 7" id="KW-0501">Molybdenum cofactor biosynthesis</keyword>
<gene>
    <name evidence="7 9" type="primary">moaC</name>
    <name evidence="9" type="ORF">MTR62_00120</name>
</gene>
<dbReference type="EC" id="4.6.1.17" evidence="3 7"/>
<comment type="similarity">
    <text evidence="7">Belongs to the MoaC family.</text>
</comment>
<dbReference type="HAMAP" id="MF_01224_B">
    <property type="entry name" value="MoaC_B"/>
    <property type="match status" value="1"/>
</dbReference>
<comment type="subunit">
    <text evidence="7">Homohexamer; trimer of dimers.</text>
</comment>
<comment type="caution">
    <text evidence="9">The sequence shown here is derived from an EMBL/GenBank/DDBJ whole genome shotgun (WGS) entry which is preliminary data.</text>
</comment>
<dbReference type="SUPFAM" id="SSF55040">
    <property type="entry name" value="Molybdenum cofactor biosynthesis protein C, MoaC"/>
    <property type="match status" value="1"/>
</dbReference>
<reference evidence="9" key="1">
    <citation type="submission" date="2022-03" db="EMBL/GenBank/DDBJ databases">
        <title>Identification of a novel bacterium isolated from mangrove sediments.</title>
        <authorList>
            <person name="Pan X."/>
        </authorList>
    </citation>
    <scope>NUCLEOTIDE SEQUENCE</scope>
    <source>
        <strain evidence="9">B1949</strain>
    </source>
</reference>
<keyword evidence="5 7" id="KW-0456">Lyase</keyword>
<evidence type="ECO:0000256" key="1">
    <source>
        <dbReference type="ARBA" id="ARBA00001637"/>
    </source>
</evidence>